<protein>
    <submittedName>
        <fullName evidence="1">Uncharacterized protein</fullName>
    </submittedName>
</protein>
<dbReference type="AlphaFoldDB" id="A0A4C1W7V2"/>
<gene>
    <name evidence="1" type="ORF">EVAR_82195_1</name>
</gene>
<keyword evidence="2" id="KW-1185">Reference proteome</keyword>
<comment type="caution">
    <text evidence="1">The sequence shown here is derived from an EMBL/GenBank/DDBJ whole genome shotgun (WGS) entry which is preliminary data.</text>
</comment>
<dbReference type="Proteomes" id="UP000299102">
    <property type="component" value="Unassembled WGS sequence"/>
</dbReference>
<evidence type="ECO:0000313" key="1">
    <source>
        <dbReference type="EMBL" id="GBP46197.1"/>
    </source>
</evidence>
<proteinExistence type="predicted"/>
<organism evidence="1 2">
    <name type="scientific">Eumeta variegata</name>
    <name type="common">Bagworm moth</name>
    <name type="synonym">Eumeta japonica</name>
    <dbReference type="NCBI Taxonomy" id="151549"/>
    <lineage>
        <taxon>Eukaryota</taxon>
        <taxon>Metazoa</taxon>
        <taxon>Ecdysozoa</taxon>
        <taxon>Arthropoda</taxon>
        <taxon>Hexapoda</taxon>
        <taxon>Insecta</taxon>
        <taxon>Pterygota</taxon>
        <taxon>Neoptera</taxon>
        <taxon>Endopterygota</taxon>
        <taxon>Lepidoptera</taxon>
        <taxon>Glossata</taxon>
        <taxon>Ditrysia</taxon>
        <taxon>Tineoidea</taxon>
        <taxon>Psychidae</taxon>
        <taxon>Oiketicinae</taxon>
        <taxon>Eumeta</taxon>
    </lineage>
</organism>
<reference evidence="1 2" key="1">
    <citation type="journal article" date="2019" name="Commun. Biol.">
        <title>The bagworm genome reveals a unique fibroin gene that provides high tensile strength.</title>
        <authorList>
            <person name="Kono N."/>
            <person name="Nakamura H."/>
            <person name="Ohtoshi R."/>
            <person name="Tomita M."/>
            <person name="Numata K."/>
            <person name="Arakawa K."/>
        </authorList>
    </citation>
    <scope>NUCLEOTIDE SEQUENCE [LARGE SCALE GENOMIC DNA]</scope>
</reference>
<accession>A0A4C1W7V2</accession>
<evidence type="ECO:0000313" key="2">
    <source>
        <dbReference type="Proteomes" id="UP000299102"/>
    </source>
</evidence>
<sequence length="149" mass="17049">MAPNPQWTSLEISRSKPLNLSDIYTIRSVPRRARRRYRRIADNGCKRVPPTRADSSQRRGRCSISENALESIFNSLDRDRSGAADSMVSEDLTEPQQQKMQTPFVEMICVTDWAHVYGTLNGPIFGFAYRLTISQERRLVNLGRRNSTS</sequence>
<dbReference type="EMBL" id="BGZK01000479">
    <property type="protein sequence ID" value="GBP46197.1"/>
    <property type="molecule type" value="Genomic_DNA"/>
</dbReference>
<name>A0A4C1W7V2_EUMVA</name>